<dbReference type="Proteomes" id="UP001195660">
    <property type="component" value="Unassembled WGS sequence"/>
</dbReference>
<keyword evidence="2" id="KW-0175">Coiled coil</keyword>
<accession>A0ABS2CB39</accession>
<reference evidence="5 6" key="1">
    <citation type="submission" date="2019-11" db="EMBL/GenBank/DDBJ databases">
        <title>Novel Deefgea species.</title>
        <authorList>
            <person name="Han J.-H."/>
        </authorList>
    </citation>
    <scope>NUCLEOTIDE SEQUENCE [LARGE SCALE GENOMIC DNA]</scope>
    <source>
        <strain evidence="5 6">LMG 24817</strain>
    </source>
</reference>
<dbReference type="Pfam" id="PF00072">
    <property type="entry name" value="Response_reg"/>
    <property type="match status" value="1"/>
</dbReference>
<dbReference type="InterPro" id="IPR003607">
    <property type="entry name" value="HD/PDEase_dom"/>
</dbReference>
<evidence type="ECO:0000259" key="4">
    <source>
        <dbReference type="PROSITE" id="PS51832"/>
    </source>
</evidence>
<sequence length="372" mass="41002">MASSTEDVILIVDDAPQNLTVLGNLLQPEFRVRAANSGARALKAVLTEPRPSLIMLDIMMPDMDGYAVIAALKANPETQSIPVMFITAMSDSHDEEHGLMLGAVDYITKPFRPAIVLARVKAQLELKHSRDKLKQQNDWLEQEVARRMSENILIQELNIRALACLAEARDNETGRHIIRTQSYVAILGEYLIQQANHAPELTPEKLQQIIKAAPLHDIGKVGIADVILLKPGRLTSAEFEIMKTHTTIGSEAINKAISQAVAANPQLNTSHSAVSFLQIAEEIARCHHEKWDGSGYPMQLSGESIPIGARLMALADVYDALVSRRVYKVAWSFSDANHWIELGKGKHFDPQIVDAFVACSAECEAIARLHAD</sequence>
<dbReference type="InterPro" id="IPR001789">
    <property type="entry name" value="Sig_transdc_resp-reg_receiver"/>
</dbReference>
<keyword evidence="1" id="KW-0597">Phosphoprotein</keyword>
<dbReference type="Gene3D" id="1.10.3210.10">
    <property type="entry name" value="Hypothetical protein af1432"/>
    <property type="match status" value="1"/>
</dbReference>
<dbReference type="PROSITE" id="PS51832">
    <property type="entry name" value="HD_GYP"/>
    <property type="match status" value="1"/>
</dbReference>
<dbReference type="Pfam" id="PF13487">
    <property type="entry name" value="HD_5"/>
    <property type="match status" value="1"/>
</dbReference>
<dbReference type="PANTHER" id="PTHR45228:SF5">
    <property type="entry name" value="CYCLIC DI-GMP PHOSPHODIESTERASE VC_1348-RELATED"/>
    <property type="match status" value="1"/>
</dbReference>
<evidence type="ECO:0000313" key="5">
    <source>
        <dbReference type="EMBL" id="MBM5571237.1"/>
    </source>
</evidence>
<dbReference type="InterPro" id="IPR052020">
    <property type="entry name" value="Cyclic_di-GMP/3'3'-cGAMP_PDE"/>
</dbReference>
<evidence type="ECO:0000256" key="2">
    <source>
        <dbReference type="SAM" id="Coils"/>
    </source>
</evidence>
<dbReference type="InterPro" id="IPR037522">
    <property type="entry name" value="HD_GYP_dom"/>
</dbReference>
<evidence type="ECO:0000259" key="3">
    <source>
        <dbReference type="PROSITE" id="PS50110"/>
    </source>
</evidence>
<feature type="domain" description="Response regulatory" evidence="3">
    <location>
        <begin position="8"/>
        <end position="124"/>
    </location>
</feature>
<feature type="domain" description="HD-GYP" evidence="4">
    <location>
        <begin position="151"/>
        <end position="372"/>
    </location>
</feature>
<feature type="modified residue" description="4-aspartylphosphate" evidence="1">
    <location>
        <position position="57"/>
    </location>
</feature>
<dbReference type="SUPFAM" id="SSF109604">
    <property type="entry name" value="HD-domain/PDEase-like"/>
    <property type="match status" value="1"/>
</dbReference>
<protein>
    <submittedName>
        <fullName evidence="5">Response regulator</fullName>
    </submittedName>
</protein>
<dbReference type="CDD" id="cd00077">
    <property type="entry name" value="HDc"/>
    <property type="match status" value="1"/>
</dbReference>
<dbReference type="EMBL" id="WOFE01000002">
    <property type="protein sequence ID" value="MBM5571237.1"/>
    <property type="molecule type" value="Genomic_DNA"/>
</dbReference>
<dbReference type="Gene3D" id="3.40.50.2300">
    <property type="match status" value="1"/>
</dbReference>
<dbReference type="SUPFAM" id="SSF52172">
    <property type="entry name" value="CheY-like"/>
    <property type="match status" value="1"/>
</dbReference>
<dbReference type="RefSeq" id="WP_203570560.1">
    <property type="nucleotide sequence ID" value="NZ_WOFE01000002.1"/>
</dbReference>
<evidence type="ECO:0000256" key="1">
    <source>
        <dbReference type="PROSITE-ProRule" id="PRU00169"/>
    </source>
</evidence>
<organism evidence="5 6">
    <name type="scientific">Deefgea chitinilytica</name>
    <dbReference type="NCBI Taxonomy" id="570276"/>
    <lineage>
        <taxon>Bacteria</taxon>
        <taxon>Pseudomonadati</taxon>
        <taxon>Pseudomonadota</taxon>
        <taxon>Betaproteobacteria</taxon>
        <taxon>Neisseriales</taxon>
        <taxon>Chitinibacteraceae</taxon>
        <taxon>Deefgea</taxon>
    </lineage>
</organism>
<evidence type="ECO:0000313" key="6">
    <source>
        <dbReference type="Proteomes" id="UP001195660"/>
    </source>
</evidence>
<proteinExistence type="predicted"/>
<name>A0ABS2CB39_9NEIS</name>
<feature type="coiled-coil region" evidence="2">
    <location>
        <begin position="123"/>
        <end position="150"/>
    </location>
</feature>
<dbReference type="PANTHER" id="PTHR45228">
    <property type="entry name" value="CYCLIC DI-GMP PHOSPHODIESTERASE TM_0186-RELATED"/>
    <property type="match status" value="1"/>
</dbReference>
<dbReference type="SMART" id="SM00471">
    <property type="entry name" value="HDc"/>
    <property type="match status" value="1"/>
</dbReference>
<dbReference type="InterPro" id="IPR011006">
    <property type="entry name" value="CheY-like_superfamily"/>
</dbReference>
<dbReference type="SMART" id="SM00448">
    <property type="entry name" value="REC"/>
    <property type="match status" value="1"/>
</dbReference>
<gene>
    <name evidence="5" type="ORF">GM173_06545</name>
</gene>
<keyword evidence="6" id="KW-1185">Reference proteome</keyword>
<comment type="caution">
    <text evidence="5">The sequence shown here is derived from an EMBL/GenBank/DDBJ whole genome shotgun (WGS) entry which is preliminary data.</text>
</comment>
<dbReference type="PROSITE" id="PS50110">
    <property type="entry name" value="RESPONSE_REGULATORY"/>
    <property type="match status" value="1"/>
</dbReference>